<evidence type="ECO:0000259" key="2">
    <source>
        <dbReference type="Pfam" id="PF00487"/>
    </source>
</evidence>
<name>A0ABY2KMF0_9RHOB</name>
<proteinExistence type="predicted"/>
<dbReference type="Pfam" id="PF00487">
    <property type="entry name" value="FA_desaturase"/>
    <property type="match status" value="1"/>
</dbReference>
<dbReference type="Proteomes" id="UP000297741">
    <property type="component" value="Unassembled WGS sequence"/>
</dbReference>
<sequence length="313" mass="35824">MAIEWPTLAVLAATYVLWALGTTILYTLSPVLGVIVTAVAITQYSSLQHEALHGHPFPHARWNEVLVFPALYPSVPYRRFRSTHLAHHHDPVLTDPYDDPESNYLDPVVWARLPHWLHAVLRANNTLLGRMIIGPVLGNLIWLRSEARLLRRDRAVQRDWLLHLGGLALLVLWLVPAPMGWVGYLIAFYIAAALLKIRTFLEHRAHDAHRARTVIVEDRGPLALLFLNNNLHVVHHMHPQVPWYRLPAMYAASRNHYLRRNDGYSYRSYAQIFARHFLRAKDPVPHPLMVADAAYTMRRNAGDVPELSKKGTP</sequence>
<gene>
    <name evidence="3" type="ORF">EEB11_16005</name>
</gene>
<organism evidence="3 4">
    <name type="scientific">Pseudotabrizicola sediminis</name>
    <dbReference type="NCBI Taxonomy" id="2486418"/>
    <lineage>
        <taxon>Bacteria</taxon>
        <taxon>Pseudomonadati</taxon>
        <taxon>Pseudomonadota</taxon>
        <taxon>Alphaproteobacteria</taxon>
        <taxon>Rhodobacterales</taxon>
        <taxon>Paracoccaceae</taxon>
        <taxon>Pseudotabrizicola</taxon>
    </lineage>
</organism>
<evidence type="ECO:0000313" key="3">
    <source>
        <dbReference type="EMBL" id="TGD42092.1"/>
    </source>
</evidence>
<reference evidence="3 4" key="1">
    <citation type="submission" date="2018-11" db="EMBL/GenBank/DDBJ databases">
        <title>Tabrizicola sp. isolated from sediment of alpine lake.</title>
        <authorList>
            <person name="Liu Z."/>
        </authorList>
    </citation>
    <scope>NUCLEOTIDE SEQUENCE [LARGE SCALE GENOMIC DNA]</scope>
    <source>
        <strain evidence="3 4">DRYC-M-16</strain>
    </source>
</reference>
<dbReference type="InterPro" id="IPR005804">
    <property type="entry name" value="FA_desaturase_dom"/>
</dbReference>
<accession>A0ABY2KMF0</accession>
<comment type="caution">
    <text evidence="3">The sequence shown here is derived from an EMBL/GenBank/DDBJ whole genome shotgun (WGS) entry which is preliminary data.</text>
</comment>
<feature type="transmembrane region" description="Helical" evidence="1">
    <location>
        <begin position="15"/>
        <end position="41"/>
    </location>
</feature>
<feature type="transmembrane region" description="Helical" evidence="1">
    <location>
        <begin position="160"/>
        <end position="175"/>
    </location>
</feature>
<keyword evidence="1" id="KW-0812">Transmembrane</keyword>
<keyword evidence="1" id="KW-0472">Membrane</keyword>
<feature type="transmembrane region" description="Helical" evidence="1">
    <location>
        <begin position="181"/>
        <end position="201"/>
    </location>
</feature>
<keyword evidence="1" id="KW-1133">Transmembrane helix</keyword>
<keyword evidence="4" id="KW-1185">Reference proteome</keyword>
<evidence type="ECO:0000256" key="1">
    <source>
        <dbReference type="SAM" id="Phobius"/>
    </source>
</evidence>
<evidence type="ECO:0000313" key="4">
    <source>
        <dbReference type="Proteomes" id="UP000297741"/>
    </source>
</evidence>
<dbReference type="EMBL" id="RPEM01000012">
    <property type="protein sequence ID" value="TGD42092.1"/>
    <property type="molecule type" value="Genomic_DNA"/>
</dbReference>
<feature type="domain" description="Fatty acid desaturase" evidence="2">
    <location>
        <begin position="30"/>
        <end position="265"/>
    </location>
</feature>
<protein>
    <submittedName>
        <fullName evidence="3">Fatty acid desaturase</fullName>
    </submittedName>
</protein>